<proteinExistence type="predicted"/>
<dbReference type="PANTHER" id="PTHR38926:SF5">
    <property type="entry name" value="F-BOX AND LEUCINE-RICH REPEAT PROTEIN 6"/>
    <property type="match status" value="1"/>
</dbReference>
<protein>
    <recommendedName>
        <fullName evidence="3">F-box domain-containing protein</fullName>
    </recommendedName>
</protein>
<evidence type="ECO:0008006" key="3">
    <source>
        <dbReference type="Google" id="ProtNLM"/>
    </source>
</evidence>
<dbReference type="Gene3D" id="1.20.1280.50">
    <property type="match status" value="1"/>
</dbReference>
<organism evidence="1 2">
    <name type="scientific">Marasmiellus scandens</name>
    <dbReference type="NCBI Taxonomy" id="2682957"/>
    <lineage>
        <taxon>Eukaryota</taxon>
        <taxon>Fungi</taxon>
        <taxon>Dikarya</taxon>
        <taxon>Basidiomycota</taxon>
        <taxon>Agaricomycotina</taxon>
        <taxon>Agaricomycetes</taxon>
        <taxon>Agaricomycetidae</taxon>
        <taxon>Agaricales</taxon>
        <taxon>Marasmiineae</taxon>
        <taxon>Omphalotaceae</taxon>
        <taxon>Marasmiellus</taxon>
    </lineage>
</organism>
<dbReference type="SUPFAM" id="SSF52047">
    <property type="entry name" value="RNI-like"/>
    <property type="match status" value="1"/>
</dbReference>
<dbReference type="InterPro" id="IPR032675">
    <property type="entry name" value="LRR_dom_sf"/>
</dbReference>
<evidence type="ECO:0000313" key="2">
    <source>
        <dbReference type="Proteomes" id="UP001498398"/>
    </source>
</evidence>
<sequence length="588" mass="66505">MSSIQLCNRCNAEILTPDIPSSSVSLGQLRSMRLPTPKEDADFRNNFESFQDRLRQYDAEILSLEGVLAELKGKRSDLQRHVDAQCGMLASIRRLPLDVISHIFDFECEGYGLTVSATQKDKATARTLALSHVCAFWREIALSRPSLWSRISIPGWRWKCQRLGARNGIEVRKLLKLYLDRSQNLPLTLNIESTDYANVYCGGLDWSLFSILFRQRSRWFSVSLDLECLRHAKLARYLGEHEFSFPTLEYLNLQWKKTAPPTDFSGNEWILGLSGKTPRLHKLVLKNSWQEFLRRLDINYDQITSLRLLSDDLEPWRSGEGTTGQFQSLEHFATVISSASDDFDPSPMPINKSTTLKSLSFVIESLDLASELLPSLVYPSLTSLDIALHEYGERSDEGVWVESLSAMIQNSPNLHSFRFSTGSILTGSQILDIFSSMPSLTNLTLDSDSDDINNDFFRALTLPSLPLANTTVRNDESKSSPSLLPRLTSLTFSLTELYSRQKPLPDPDIIVDMILSRRPIDMTDPNPLYTGGANFTSTSMLQHFGLFARARACSASEQTWAVRLRALVAEKLRLRDKPWTCQLDLGEL</sequence>
<gene>
    <name evidence="1" type="ORF">VKT23_008507</name>
</gene>
<reference evidence="1 2" key="1">
    <citation type="submission" date="2024-01" db="EMBL/GenBank/DDBJ databases">
        <title>A draft genome for the cacao thread blight pathogen Marasmiellus scandens.</title>
        <authorList>
            <person name="Baruah I.K."/>
            <person name="Leung J."/>
            <person name="Bukari Y."/>
            <person name="Amoako-Attah I."/>
            <person name="Meinhardt L.W."/>
            <person name="Bailey B.A."/>
            <person name="Cohen S.P."/>
        </authorList>
    </citation>
    <scope>NUCLEOTIDE SEQUENCE [LARGE SCALE GENOMIC DNA]</scope>
    <source>
        <strain evidence="1 2">GH-19</strain>
    </source>
</reference>
<dbReference type="Gene3D" id="3.80.10.10">
    <property type="entry name" value="Ribonuclease Inhibitor"/>
    <property type="match status" value="1"/>
</dbReference>
<evidence type="ECO:0000313" key="1">
    <source>
        <dbReference type="EMBL" id="KAK7461328.1"/>
    </source>
</evidence>
<name>A0ABR1JJF7_9AGAR</name>
<dbReference type="EMBL" id="JBANRG010000013">
    <property type="protein sequence ID" value="KAK7461328.1"/>
    <property type="molecule type" value="Genomic_DNA"/>
</dbReference>
<dbReference type="PANTHER" id="PTHR38926">
    <property type="entry name" value="F-BOX DOMAIN CONTAINING PROTEIN, EXPRESSED"/>
    <property type="match status" value="1"/>
</dbReference>
<dbReference type="Proteomes" id="UP001498398">
    <property type="component" value="Unassembled WGS sequence"/>
</dbReference>
<comment type="caution">
    <text evidence="1">The sequence shown here is derived from an EMBL/GenBank/DDBJ whole genome shotgun (WGS) entry which is preliminary data.</text>
</comment>
<keyword evidence="2" id="KW-1185">Reference proteome</keyword>
<accession>A0ABR1JJF7</accession>